<name>A0A5J4KG47_9CHLR</name>
<organism evidence="7 8">
    <name type="scientific">Thermogemmatispora aurantia</name>
    <dbReference type="NCBI Taxonomy" id="2045279"/>
    <lineage>
        <taxon>Bacteria</taxon>
        <taxon>Bacillati</taxon>
        <taxon>Chloroflexota</taxon>
        <taxon>Ktedonobacteria</taxon>
        <taxon>Thermogemmatisporales</taxon>
        <taxon>Thermogemmatisporaceae</taxon>
        <taxon>Thermogemmatispora</taxon>
    </lineage>
</organism>
<dbReference type="InterPro" id="IPR002052">
    <property type="entry name" value="DNA_methylase_N6_adenine_CS"/>
</dbReference>
<accession>A0A5J4KG47</accession>
<dbReference type="SUPFAM" id="SSF53335">
    <property type="entry name" value="S-adenosyl-L-methionine-dependent methyltransferases"/>
    <property type="match status" value="1"/>
</dbReference>
<dbReference type="PROSITE" id="PS00092">
    <property type="entry name" value="N6_MTASE"/>
    <property type="match status" value="1"/>
</dbReference>
<evidence type="ECO:0000313" key="7">
    <source>
        <dbReference type="EMBL" id="GER85712.1"/>
    </source>
</evidence>
<proteinExistence type="predicted"/>
<evidence type="ECO:0000259" key="6">
    <source>
        <dbReference type="Pfam" id="PF07669"/>
    </source>
</evidence>
<dbReference type="PRINTS" id="PR00507">
    <property type="entry name" value="N12N6MTFRASE"/>
</dbReference>
<dbReference type="PANTHER" id="PTHR33841:SF1">
    <property type="entry name" value="DNA METHYLTRANSFERASE A"/>
    <property type="match status" value="1"/>
</dbReference>
<evidence type="ECO:0000256" key="1">
    <source>
        <dbReference type="ARBA" id="ARBA00011900"/>
    </source>
</evidence>
<keyword evidence="8" id="KW-1185">Reference proteome</keyword>
<evidence type="ECO:0000256" key="4">
    <source>
        <dbReference type="ARBA" id="ARBA00022691"/>
    </source>
</evidence>
<evidence type="ECO:0000256" key="5">
    <source>
        <dbReference type="ARBA" id="ARBA00047942"/>
    </source>
</evidence>
<keyword evidence="4" id="KW-0949">S-adenosyl-L-methionine</keyword>
<comment type="catalytic activity">
    <reaction evidence="5">
        <text>a 2'-deoxyadenosine in DNA + S-adenosyl-L-methionine = an N(6)-methyl-2'-deoxyadenosine in DNA + S-adenosyl-L-homocysteine + H(+)</text>
        <dbReference type="Rhea" id="RHEA:15197"/>
        <dbReference type="Rhea" id="RHEA-COMP:12418"/>
        <dbReference type="Rhea" id="RHEA-COMP:12419"/>
        <dbReference type="ChEBI" id="CHEBI:15378"/>
        <dbReference type="ChEBI" id="CHEBI:57856"/>
        <dbReference type="ChEBI" id="CHEBI:59789"/>
        <dbReference type="ChEBI" id="CHEBI:90615"/>
        <dbReference type="ChEBI" id="CHEBI:90616"/>
        <dbReference type="EC" id="2.1.1.72"/>
    </reaction>
</comment>
<dbReference type="GO" id="GO:0003676">
    <property type="term" value="F:nucleic acid binding"/>
    <property type="evidence" value="ECO:0007669"/>
    <property type="project" value="InterPro"/>
</dbReference>
<evidence type="ECO:0000256" key="2">
    <source>
        <dbReference type="ARBA" id="ARBA00022603"/>
    </source>
</evidence>
<dbReference type="EMBL" id="BKZV01000010">
    <property type="protein sequence ID" value="GER85712.1"/>
    <property type="molecule type" value="Genomic_DNA"/>
</dbReference>
<dbReference type="PANTHER" id="PTHR33841">
    <property type="entry name" value="DNA METHYLTRANSFERASE YEEA-RELATED"/>
    <property type="match status" value="1"/>
</dbReference>
<reference evidence="7 8" key="1">
    <citation type="journal article" date="2019" name="Int. J. Syst. Evol. Microbiol.">
        <title>Thermogemmatispora aurantia sp. nov. and Thermogemmatispora argillosa sp. nov., within the class Ktedonobacteria, and emended description of the genus Thermogemmatispora.</title>
        <authorList>
            <person name="Zheng Y."/>
            <person name="Wang C.M."/>
            <person name="Sakai Y."/>
            <person name="Abe K."/>
            <person name="Yokota A."/>
            <person name="Yabe S."/>
        </authorList>
    </citation>
    <scope>NUCLEOTIDE SEQUENCE [LARGE SCALE GENOMIC DNA]</scope>
    <source>
        <strain evidence="7 8">A1-2</strain>
    </source>
</reference>
<dbReference type="GO" id="GO:0006304">
    <property type="term" value="P:DNA modification"/>
    <property type="evidence" value="ECO:0007669"/>
    <property type="project" value="InterPro"/>
</dbReference>
<feature type="domain" description="Type II methyltransferase M.TaqI-like" evidence="6">
    <location>
        <begin position="641"/>
        <end position="700"/>
    </location>
</feature>
<comment type="caution">
    <text evidence="7">The sequence shown here is derived from an EMBL/GenBank/DDBJ whole genome shotgun (WGS) entry which is preliminary data.</text>
</comment>
<dbReference type="Proteomes" id="UP000334820">
    <property type="component" value="Unassembled WGS sequence"/>
</dbReference>
<dbReference type="InterPro" id="IPR050953">
    <property type="entry name" value="N4_N6_ade-DNA_methylase"/>
</dbReference>
<dbReference type="InterPro" id="IPR029063">
    <property type="entry name" value="SAM-dependent_MTases_sf"/>
</dbReference>
<dbReference type="Gene3D" id="3.40.50.150">
    <property type="entry name" value="Vaccinia Virus protein VP39"/>
    <property type="match status" value="1"/>
</dbReference>
<evidence type="ECO:0000256" key="3">
    <source>
        <dbReference type="ARBA" id="ARBA00022679"/>
    </source>
</evidence>
<dbReference type="GO" id="GO:0032259">
    <property type="term" value="P:methylation"/>
    <property type="evidence" value="ECO:0007669"/>
    <property type="project" value="UniProtKB-KW"/>
</dbReference>
<protein>
    <recommendedName>
        <fullName evidence="1">site-specific DNA-methyltransferase (adenine-specific)</fullName>
        <ecNumber evidence="1">2.1.1.72</ecNumber>
    </recommendedName>
</protein>
<dbReference type="AlphaFoldDB" id="A0A5J4KG47"/>
<dbReference type="EC" id="2.1.1.72" evidence="1"/>
<gene>
    <name evidence="7" type="ORF">KTAU_43460</name>
</gene>
<evidence type="ECO:0000313" key="8">
    <source>
        <dbReference type="Proteomes" id="UP000334820"/>
    </source>
</evidence>
<dbReference type="GO" id="GO:0009007">
    <property type="term" value="F:site-specific DNA-methyltransferase (adenine-specific) activity"/>
    <property type="evidence" value="ECO:0007669"/>
    <property type="project" value="UniProtKB-EC"/>
</dbReference>
<dbReference type="Pfam" id="PF07669">
    <property type="entry name" value="Eco57I"/>
    <property type="match status" value="2"/>
</dbReference>
<keyword evidence="3" id="KW-0808">Transferase</keyword>
<dbReference type="InterPro" id="IPR011639">
    <property type="entry name" value="MethylTrfase_TaqI-like_dom"/>
</dbReference>
<sequence>MDLPAERETLINQREREAAVGLPALTALKERTCEAVVLVLTALVRQAQRLLAGQAEQEQTALSKRGQLAGLALQDLGGLYEQTLRLIYRLFVTEAVARAGLLALAEEPSLGGRESEPEATEDEENRADRLWGDLQRRWALMRVGCRQSGLTLAPYPGHLFDPETTPYLEALPLPDAVLTRVLALLDGFPLSCEVSAETGWTWLPAALYEDMLAYEPRLATELLHEVQDRGRRLVIPARLNVSAANDGQLLYPVVRIIAPGSIYLAPSSGRKSSGSYSTPPALVSYLVRRTLEPLVRNCQRAEEVLALRVVDPAMGTGAFLVAACDYLARACACLPGKLPAPEQAGLEESMSYRRLVAERCLYGVDLDELAVELARLSLWLFTGQPEQPATFLRHNLRCGNSLIGMPWPWEATASEAAIQPHHLASLLRLIPLPGAVLPQTSVERAQARRLADLWVALWFWPHSQSAAEGGGEAVSLEAVPPLPDRRTCAALVTALARAEDGPLSEDITQEEQLALTLYLRTLERLVRRLRPFHWPLEFPAVFFAEDGRLRPQPGFDAVLGNPPWEILKPNSREFFAAYDPLYRRLERTEAERQRQSLLADRSIERSWRRRTHWLAKLSRYVRASGLYPAQHTPIGGKAGGGDLNSYRLFVERSYRLLRPGGYCGLVVPAGLYTDQSSTGLRHLLLEEGHLLLLLGFENRAALFPIDIRCKFALLVFAREHPPPAAHVRVAFMLRDPAVLQNDEEQFTIRLPCTLIARFAPETLSLLELRTQREADLLSCIYGTRPLLGEQQAKREAGAWSVMLMREFDMTSDRPLFNRSGQGWPLYEGKTIHQYCAAFAKPRYHILPAIGRQGLLRRELARLERELEALARERWPQLLPGSGCPERVAALLAAHGRGPLSAEDVRLDCEAPRLVFRRVASSTNERSLIATVLPAGCFLGNTLTYIRPWCLDQGKLAALLRAEPDQPLSLAYEPALSPTLLACLCGLFNSFVLDYVIRRKISVDITMFQVRQLPVPRLTEDWPHCRAIARRVARLVCLGPAFDALRRHLLGSEDAPVLPLERRQARQQLRNEIDAIVAHLYGLSASDLRYLLVAPHSFPLVPHTVKEGVLRAFAAVERLLESE</sequence>
<keyword evidence="2" id="KW-0489">Methyltransferase</keyword>
<feature type="domain" description="Type II methyltransferase M.TaqI-like" evidence="6">
    <location>
        <begin position="360"/>
        <end position="573"/>
    </location>
</feature>